<accession>A0A381U7V7</accession>
<dbReference type="InterPro" id="IPR006016">
    <property type="entry name" value="UspA"/>
</dbReference>
<dbReference type="InterPro" id="IPR014729">
    <property type="entry name" value="Rossmann-like_a/b/a_fold"/>
</dbReference>
<dbReference type="Pfam" id="PF00582">
    <property type="entry name" value="Usp"/>
    <property type="match status" value="1"/>
</dbReference>
<protein>
    <recommendedName>
        <fullName evidence="1">UspA domain-containing protein</fullName>
    </recommendedName>
</protein>
<evidence type="ECO:0000313" key="2">
    <source>
        <dbReference type="EMBL" id="SVA23437.1"/>
    </source>
</evidence>
<evidence type="ECO:0000259" key="1">
    <source>
        <dbReference type="Pfam" id="PF00582"/>
    </source>
</evidence>
<sequence length="154" mass="17150">MPFNRVIAVVTDDPSDIHIVARAADIVRDDRGHLYIIYVIKVKRSLPLDAEIKEQLAQGEQVLNRSERLARLPRNDINCQLLQAREIGPAVVHEAVVRDVDAIVIGTSYPTNYGTFSLGSDIPYVLEHAPCDVILWREHSEASRPTAQTSTNGI</sequence>
<feature type="domain" description="UspA" evidence="1">
    <location>
        <begin position="3"/>
        <end position="135"/>
    </location>
</feature>
<proteinExistence type="predicted"/>
<dbReference type="AlphaFoldDB" id="A0A381U7V7"/>
<gene>
    <name evidence="2" type="ORF">METZ01_LOCUS76291</name>
</gene>
<dbReference type="EMBL" id="UINC01005770">
    <property type="protein sequence ID" value="SVA23437.1"/>
    <property type="molecule type" value="Genomic_DNA"/>
</dbReference>
<name>A0A381U7V7_9ZZZZ</name>
<dbReference type="CDD" id="cd00293">
    <property type="entry name" value="USP-like"/>
    <property type="match status" value="1"/>
</dbReference>
<organism evidence="2">
    <name type="scientific">marine metagenome</name>
    <dbReference type="NCBI Taxonomy" id="408172"/>
    <lineage>
        <taxon>unclassified sequences</taxon>
        <taxon>metagenomes</taxon>
        <taxon>ecological metagenomes</taxon>
    </lineage>
</organism>
<dbReference type="Gene3D" id="3.40.50.620">
    <property type="entry name" value="HUPs"/>
    <property type="match status" value="1"/>
</dbReference>
<reference evidence="2" key="1">
    <citation type="submission" date="2018-05" db="EMBL/GenBank/DDBJ databases">
        <authorList>
            <person name="Lanie J.A."/>
            <person name="Ng W.-L."/>
            <person name="Kazmierczak K.M."/>
            <person name="Andrzejewski T.M."/>
            <person name="Davidsen T.M."/>
            <person name="Wayne K.J."/>
            <person name="Tettelin H."/>
            <person name="Glass J.I."/>
            <person name="Rusch D."/>
            <person name="Podicherti R."/>
            <person name="Tsui H.-C.T."/>
            <person name="Winkler M.E."/>
        </authorList>
    </citation>
    <scope>NUCLEOTIDE SEQUENCE</scope>
</reference>
<dbReference type="SUPFAM" id="SSF52402">
    <property type="entry name" value="Adenine nucleotide alpha hydrolases-like"/>
    <property type="match status" value="1"/>
</dbReference>